<dbReference type="Proteomes" id="UP000824241">
    <property type="component" value="Unassembled WGS sequence"/>
</dbReference>
<dbReference type="AlphaFoldDB" id="A0A9D1DWI2"/>
<dbReference type="SUPFAM" id="SSF51556">
    <property type="entry name" value="Metallo-dependent hydrolases"/>
    <property type="match status" value="1"/>
</dbReference>
<sequence length="397" mass="42474">MGLLLYHLNFPAAFGGDGAGKAAVRIEAGKIAEVVPRLEAFPEGEPAFDCGGRTLTPGLIDLHTHFTGLGESFSPSHCKDPMKLLASAIGPAGQYLDHGFTTIRDCGSVGRAANYVRDLGEQGLVRAPHILSSGLILSPTEIEQADSIYEMYAFADGPYAFRAAARRELAEHADFIKLMASGAAFHPQGVPKEPIIAPDELREAVETAARKGTYVAAHAHADGAIRACIEAGVRTVEHATYLSDETLSLLERTEGCCLVPTLAAMFVSGPDESGFWHERLGAMLDACCAGLKKAYREGLPIGFGTDCAPFSRQYREGTEFAYRKENCGMADADILRQATEVSARIAGLADRGEIRPGFRADLALWDGDPSAEIMELAKPPAAVWLDGCLTGGYLWNN</sequence>
<dbReference type="InterPro" id="IPR006680">
    <property type="entry name" value="Amidohydro-rel"/>
</dbReference>
<gene>
    <name evidence="2" type="ORF">IAB37_01880</name>
</gene>
<protein>
    <submittedName>
        <fullName evidence="2">Amidohydrolase family protein</fullName>
    </submittedName>
</protein>
<reference evidence="2" key="1">
    <citation type="submission" date="2020-10" db="EMBL/GenBank/DDBJ databases">
        <authorList>
            <person name="Gilroy R."/>
        </authorList>
    </citation>
    <scope>NUCLEOTIDE SEQUENCE</scope>
    <source>
        <strain evidence="2">CHK189-12415</strain>
    </source>
</reference>
<dbReference type="PANTHER" id="PTHR43135">
    <property type="entry name" value="ALPHA-D-RIBOSE 1-METHYLPHOSPHONATE 5-TRIPHOSPHATE DIPHOSPHATASE"/>
    <property type="match status" value="1"/>
</dbReference>
<reference evidence="2" key="2">
    <citation type="journal article" date="2021" name="PeerJ">
        <title>Extensive microbial diversity within the chicken gut microbiome revealed by metagenomics and culture.</title>
        <authorList>
            <person name="Gilroy R."/>
            <person name="Ravi A."/>
            <person name="Getino M."/>
            <person name="Pursley I."/>
            <person name="Horton D.L."/>
            <person name="Alikhan N.F."/>
            <person name="Baker D."/>
            <person name="Gharbi K."/>
            <person name="Hall N."/>
            <person name="Watson M."/>
            <person name="Adriaenssens E.M."/>
            <person name="Foster-Nyarko E."/>
            <person name="Jarju S."/>
            <person name="Secka A."/>
            <person name="Antonio M."/>
            <person name="Oren A."/>
            <person name="Chaudhuri R.R."/>
            <person name="La Ragione R."/>
            <person name="Hildebrand F."/>
            <person name="Pallen M.J."/>
        </authorList>
    </citation>
    <scope>NUCLEOTIDE SEQUENCE</scope>
    <source>
        <strain evidence="2">CHK189-12415</strain>
    </source>
</reference>
<dbReference type="EMBL" id="DVHA01000063">
    <property type="protein sequence ID" value="HIR60312.1"/>
    <property type="molecule type" value="Genomic_DNA"/>
</dbReference>
<dbReference type="PANTHER" id="PTHR43135:SF3">
    <property type="entry name" value="ALPHA-D-RIBOSE 1-METHYLPHOSPHONATE 5-TRIPHOSPHATE DIPHOSPHATASE"/>
    <property type="match status" value="1"/>
</dbReference>
<proteinExistence type="predicted"/>
<name>A0A9D1DWI2_9FIRM</name>
<dbReference type="Gene3D" id="3.20.20.140">
    <property type="entry name" value="Metal-dependent hydrolases"/>
    <property type="match status" value="1"/>
</dbReference>
<dbReference type="InterPro" id="IPR011059">
    <property type="entry name" value="Metal-dep_hydrolase_composite"/>
</dbReference>
<dbReference type="SUPFAM" id="SSF51338">
    <property type="entry name" value="Composite domain of metallo-dependent hydrolases"/>
    <property type="match status" value="1"/>
</dbReference>
<evidence type="ECO:0000259" key="1">
    <source>
        <dbReference type="Pfam" id="PF01979"/>
    </source>
</evidence>
<dbReference type="GO" id="GO:0016810">
    <property type="term" value="F:hydrolase activity, acting on carbon-nitrogen (but not peptide) bonds"/>
    <property type="evidence" value="ECO:0007669"/>
    <property type="project" value="InterPro"/>
</dbReference>
<comment type="caution">
    <text evidence="2">The sequence shown here is derived from an EMBL/GenBank/DDBJ whole genome shotgun (WGS) entry which is preliminary data.</text>
</comment>
<accession>A0A9D1DWI2</accession>
<organism evidence="2 3">
    <name type="scientific">Candidatus Faecivivens stercoravium</name>
    <dbReference type="NCBI Taxonomy" id="2840803"/>
    <lineage>
        <taxon>Bacteria</taxon>
        <taxon>Bacillati</taxon>
        <taxon>Bacillota</taxon>
        <taxon>Clostridia</taxon>
        <taxon>Eubacteriales</taxon>
        <taxon>Oscillospiraceae</taxon>
        <taxon>Oscillospiraceae incertae sedis</taxon>
        <taxon>Candidatus Faecivivens</taxon>
    </lineage>
</organism>
<evidence type="ECO:0000313" key="2">
    <source>
        <dbReference type="EMBL" id="HIR60312.1"/>
    </source>
</evidence>
<dbReference type="Pfam" id="PF01979">
    <property type="entry name" value="Amidohydro_1"/>
    <property type="match status" value="1"/>
</dbReference>
<dbReference type="InterPro" id="IPR032466">
    <property type="entry name" value="Metal_Hydrolase"/>
</dbReference>
<dbReference type="InterPro" id="IPR051781">
    <property type="entry name" value="Metallo-dep_Hydrolase"/>
</dbReference>
<dbReference type="Gene3D" id="2.30.40.10">
    <property type="entry name" value="Urease, subunit C, domain 1"/>
    <property type="match status" value="1"/>
</dbReference>
<evidence type="ECO:0000313" key="3">
    <source>
        <dbReference type="Proteomes" id="UP000824241"/>
    </source>
</evidence>
<feature type="domain" description="Amidohydrolase-related" evidence="1">
    <location>
        <begin position="54"/>
        <end position="387"/>
    </location>
</feature>